<reference evidence="1 2" key="1">
    <citation type="submission" date="2019-01" db="EMBL/GenBank/DDBJ databases">
        <authorList>
            <person name="Sayadi A."/>
        </authorList>
    </citation>
    <scope>NUCLEOTIDE SEQUENCE [LARGE SCALE GENOMIC DNA]</scope>
</reference>
<dbReference type="AlphaFoldDB" id="A0A653D7T0"/>
<dbReference type="Proteomes" id="UP000410492">
    <property type="component" value="Unassembled WGS sequence"/>
</dbReference>
<protein>
    <submittedName>
        <fullName evidence="1">Uncharacterized protein</fullName>
    </submittedName>
</protein>
<evidence type="ECO:0000313" key="2">
    <source>
        <dbReference type="Proteomes" id="UP000410492"/>
    </source>
</evidence>
<dbReference type="EMBL" id="CAACVG010010547">
    <property type="protein sequence ID" value="VEN56053.1"/>
    <property type="molecule type" value="Genomic_DNA"/>
</dbReference>
<dbReference type="OrthoDB" id="6731478at2759"/>
<evidence type="ECO:0000313" key="1">
    <source>
        <dbReference type="EMBL" id="VEN56053.1"/>
    </source>
</evidence>
<keyword evidence="2" id="KW-1185">Reference proteome</keyword>
<accession>A0A653D7T0</accession>
<name>A0A653D7T0_CALMS</name>
<proteinExistence type="predicted"/>
<gene>
    <name evidence="1" type="ORF">CALMAC_LOCUS15058</name>
</gene>
<organism evidence="1 2">
    <name type="scientific">Callosobruchus maculatus</name>
    <name type="common">Southern cowpea weevil</name>
    <name type="synonym">Pulse bruchid</name>
    <dbReference type="NCBI Taxonomy" id="64391"/>
    <lineage>
        <taxon>Eukaryota</taxon>
        <taxon>Metazoa</taxon>
        <taxon>Ecdysozoa</taxon>
        <taxon>Arthropoda</taxon>
        <taxon>Hexapoda</taxon>
        <taxon>Insecta</taxon>
        <taxon>Pterygota</taxon>
        <taxon>Neoptera</taxon>
        <taxon>Endopterygota</taxon>
        <taxon>Coleoptera</taxon>
        <taxon>Polyphaga</taxon>
        <taxon>Cucujiformia</taxon>
        <taxon>Chrysomeloidea</taxon>
        <taxon>Chrysomelidae</taxon>
        <taxon>Bruchinae</taxon>
        <taxon>Bruchini</taxon>
        <taxon>Callosobruchus</taxon>
    </lineage>
</organism>
<sequence>MTATDGTISEKTTEKKALKIKMPDVLFPEPRKETTPVIEKKTIAIRRPSLQLHRVLLKRHHSLIYPRR</sequence>